<evidence type="ECO:0000313" key="2">
    <source>
        <dbReference type="EMBL" id="MFB9069801.1"/>
    </source>
</evidence>
<reference evidence="2 3" key="1">
    <citation type="submission" date="2024-09" db="EMBL/GenBank/DDBJ databases">
        <authorList>
            <person name="Sun Q."/>
            <person name="Mori K."/>
        </authorList>
    </citation>
    <scope>NUCLEOTIDE SEQUENCE [LARGE SCALE GENOMIC DNA]</scope>
    <source>
        <strain evidence="2 3">CCM 7609</strain>
    </source>
</reference>
<gene>
    <name evidence="2" type="ORF">ACFFX0_00735</name>
</gene>
<protein>
    <submittedName>
        <fullName evidence="2">Uncharacterized protein</fullName>
    </submittedName>
</protein>
<comment type="caution">
    <text evidence="2">The sequence shown here is derived from an EMBL/GenBank/DDBJ whole genome shotgun (WGS) entry which is preliminary data.</text>
</comment>
<evidence type="ECO:0000256" key="1">
    <source>
        <dbReference type="SAM" id="MobiDB-lite"/>
    </source>
</evidence>
<evidence type="ECO:0000313" key="3">
    <source>
        <dbReference type="Proteomes" id="UP001589575"/>
    </source>
</evidence>
<proteinExistence type="predicted"/>
<keyword evidence="3" id="KW-1185">Reference proteome</keyword>
<sequence>MGPAAVAGQERPLQVEACQGAFPDQRGESSDGGQQVRGGQGGEGGHHAGHAPQGQLSECVSDVVHGRRGEVHAGQSMAVLVDESGCDETARPWSGSGAGLDSRIRGRVRRAGTRHRPRRAWRRSPG</sequence>
<feature type="compositionally biased region" description="Basic residues" evidence="1">
    <location>
        <begin position="105"/>
        <end position="126"/>
    </location>
</feature>
<name>A0ABV5FT08_9MICC</name>
<feature type="region of interest" description="Disordered" evidence="1">
    <location>
        <begin position="1"/>
        <end position="57"/>
    </location>
</feature>
<accession>A0ABV5FT08</accession>
<feature type="region of interest" description="Disordered" evidence="1">
    <location>
        <begin position="88"/>
        <end position="126"/>
    </location>
</feature>
<dbReference type="EMBL" id="JBHMFI010000001">
    <property type="protein sequence ID" value="MFB9069801.1"/>
    <property type="molecule type" value="Genomic_DNA"/>
</dbReference>
<dbReference type="Proteomes" id="UP001589575">
    <property type="component" value="Unassembled WGS sequence"/>
</dbReference>
<organism evidence="2 3">
    <name type="scientific">Citricoccus parietis</name>
    <dbReference type="NCBI Taxonomy" id="592307"/>
    <lineage>
        <taxon>Bacteria</taxon>
        <taxon>Bacillati</taxon>
        <taxon>Actinomycetota</taxon>
        <taxon>Actinomycetes</taxon>
        <taxon>Micrococcales</taxon>
        <taxon>Micrococcaceae</taxon>
        <taxon>Citricoccus</taxon>
    </lineage>
</organism>